<dbReference type="InterPro" id="IPR000281">
    <property type="entry name" value="HTH_RpiR"/>
</dbReference>
<dbReference type="PROSITE" id="PS51071">
    <property type="entry name" value="HTH_RPIR"/>
    <property type="match status" value="1"/>
</dbReference>
<dbReference type="RefSeq" id="WP_108129212.1">
    <property type="nucleotide sequence ID" value="NZ_QBKP01000007.1"/>
</dbReference>
<keyword evidence="4" id="KW-1185">Reference proteome</keyword>
<comment type="caution">
    <text evidence="3">The sequence shown here is derived from an EMBL/GenBank/DDBJ whole genome shotgun (WGS) entry which is preliminary data.</text>
</comment>
<dbReference type="EMBL" id="QBKP01000007">
    <property type="protein sequence ID" value="PTX49448.1"/>
    <property type="molecule type" value="Genomic_DNA"/>
</dbReference>
<feature type="domain" description="HTH rpiR-type" evidence="1">
    <location>
        <begin position="1"/>
        <end position="77"/>
    </location>
</feature>
<organism evidence="3 4">
    <name type="scientific">Gemmobacter caeni</name>
    <dbReference type="NCBI Taxonomy" id="589035"/>
    <lineage>
        <taxon>Bacteria</taxon>
        <taxon>Pseudomonadati</taxon>
        <taxon>Pseudomonadota</taxon>
        <taxon>Alphaproteobacteria</taxon>
        <taxon>Rhodobacterales</taxon>
        <taxon>Paracoccaceae</taxon>
        <taxon>Gemmobacter</taxon>
    </lineage>
</organism>
<accession>A0A2T6B055</accession>
<dbReference type="InterPro" id="IPR036388">
    <property type="entry name" value="WH-like_DNA-bd_sf"/>
</dbReference>
<dbReference type="InterPro" id="IPR009057">
    <property type="entry name" value="Homeodomain-like_sf"/>
</dbReference>
<evidence type="ECO:0000259" key="1">
    <source>
        <dbReference type="PROSITE" id="PS51071"/>
    </source>
</evidence>
<dbReference type="Gene3D" id="3.40.50.10490">
    <property type="entry name" value="Glucose-6-phosphate isomerase like protein, domain 1"/>
    <property type="match status" value="1"/>
</dbReference>
<dbReference type="InterPro" id="IPR047640">
    <property type="entry name" value="RpiR-like"/>
</dbReference>
<proteinExistence type="predicted"/>
<evidence type="ECO:0000259" key="2">
    <source>
        <dbReference type="PROSITE" id="PS51464"/>
    </source>
</evidence>
<protein>
    <submittedName>
        <fullName evidence="3">RpiR family transcriptional regulator</fullName>
    </submittedName>
</protein>
<dbReference type="OrthoDB" id="3237351at2"/>
<dbReference type="GO" id="GO:0097367">
    <property type="term" value="F:carbohydrate derivative binding"/>
    <property type="evidence" value="ECO:0007669"/>
    <property type="project" value="InterPro"/>
</dbReference>
<dbReference type="Pfam" id="PF01418">
    <property type="entry name" value="HTH_6"/>
    <property type="match status" value="1"/>
</dbReference>
<dbReference type="SUPFAM" id="SSF53697">
    <property type="entry name" value="SIS domain"/>
    <property type="match status" value="1"/>
</dbReference>
<dbReference type="PANTHER" id="PTHR30514">
    <property type="entry name" value="GLUCOKINASE"/>
    <property type="match status" value="1"/>
</dbReference>
<name>A0A2T6B055_9RHOB</name>
<dbReference type="GO" id="GO:0003700">
    <property type="term" value="F:DNA-binding transcription factor activity"/>
    <property type="evidence" value="ECO:0007669"/>
    <property type="project" value="InterPro"/>
</dbReference>
<reference evidence="3 4" key="1">
    <citation type="submission" date="2018-04" db="EMBL/GenBank/DDBJ databases">
        <title>Genomic Encyclopedia of Archaeal and Bacterial Type Strains, Phase II (KMG-II): from individual species to whole genera.</title>
        <authorList>
            <person name="Goeker M."/>
        </authorList>
    </citation>
    <scope>NUCLEOTIDE SEQUENCE [LARGE SCALE GENOMIC DNA]</scope>
    <source>
        <strain evidence="3 4">DSM 21823</strain>
    </source>
</reference>
<dbReference type="PROSITE" id="PS51464">
    <property type="entry name" value="SIS"/>
    <property type="match status" value="1"/>
</dbReference>
<dbReference type="AlphaFoldDB" id="A0A2T6B055"/>
<dbReference type="Gene3D" id="1.10.10.10">
    <property type="entry name" value="Winged helix-like DNA-binding domain superfamily/Winged helix DNA-binding domain"/>
    <property type="match status" value="1"/>
</dbReference>
<dbReference type="PANTHER" id="PTHR30514:SF18">
    <property type="entry name" value="RPIR-FAMILY TRANSCRIPTIONAL REGULATOR"/>
    <property type="match status" value="1"/>
</dbReference>
<dbReference type="InterPro" id="IPR046348">
    <property type="entry name" value="SIS_dom_sf"/>
</dbReference>
<evidence type="ECO:0000313" key="4">
    <source>
        <dbReference type="Proteomes" id="UP000244224"/>
    </source>
</evidence>
<feature type="domain" description="SIS" evidence="2">
    <location>
        <begin position="123"/>
        <end position="261"/>
    </location>
</feature>
<gene>
    <name evidence="3" type="ORF">C8N34_10795</name>
</gene>
<dbReference type="SUPFAM" id="SSF46689">
    <property type="entry name" value="Homeodomain-like"/>
    <property type="match status" value="1"/>
</dbReference>
<sequence>MTLLSRIQHTSQKLTAADRKVIEVLLGQQAEAVFLSAAQLAERAQVHETTATRLAQKLGFSGYPELRAQLQREVMEGQDAAARMRRSVSKVADGSYLADLVQSEISALEQLARSIDQRDVDTASDMIFAARRVFIFAQGHATAVSAFLQRRLDRFAMTTVMLTGRGRDIAERLTSLGQDDLVLVLAFRKQPTDYAAIMGHAAQVGARTLLISDLAGPTMTPPAEHLLAAPRGRSGTEFQTPIVPMTIVNAILLTIAGRHEPQIVTKLEELADLFDRFA</sequence>
<evidence type="ECO:0000313" key="3">
    <source>
        <dbReference type="EMBL" id="PTX49448.1"/>
    </source>
</evidence>
<dbReference type="InterPro" id="IPR001347">
    <property type="entry name" value="SIS_dom"/>
</dbReference>
<dbReference type="Proteomes" id="UP000244224">
    <property type="component" value="Unassembled WGS sequence"/>
</dbReference>
<dbReference type="GO" id="GO:1901135">
    <property type="term" value="P:carbohydrate derivative metabolic process"/>
    <property type="evidence" value="ECO:0007669"/>
    <property type="project" value="InterPro"/>
</dbReference>
<dbReference type="GO" id="GO:0003677">
    <property type="term" value="F:DNA binding"/>
    <property type="evidence" value="ECO:0007669"/>
    <property type="project" value="InterPro"/>
</dbReference>